<organism evidence="1 2">
    <name type="scientific">Prochlorococcus marinus str. GP2</name>
    <dbReference type="NCBI Taxonomy" id="59925"/>
    <lineage>
        <taxon>Bacteria</taxon>
        <taxon>Bacillati</taxon>
        <taxon>Cyanobacteriota</taxon>
        <taxon>Cyanophyceae</taxon>
        <taxon>Synechococcales</taxon>
        <taxon>Prochlorococcaceae</taxon>
        <taxon>Prochlorococcus</taxon>
    </lineage>
</organism>
<gene>
    <name evidence="1" type="ORF">EU91_1365</name>
</gene>
<reference evidence="2" key="1">
    <citation type="journal article" date="2014" name="Sci. Data">
        <title>Genomes of diverse isolates of the marine cyanobacterium Prochlorococcus.</title>
        <authorList>
            <person name="Biller S."/>
            <person name="Berube P."/>
            <person name="Thompson J."/>
            <person name="Kelly L."/>
            <person name="Roggensack S."/>
            <person name="Awad L."/>
            <person name="Roache-Johnson K."/>
            <person name="Ding H."/>
            <person name="Giovannoni S.J."/>
            <person name="Moore L.R."/>
            <person name="Chisholm S.W."/>
        </authorList>
    </citation>
    <scope>NUCLEOTIDE SEQUENCE [LARGE SCALE GENOMIC DNA]</scope>
    <source>
        <strain evidence="2">GP2</strain>
    </source>
</reference>
<proteinExistence type="predicted"/>
<accession>A0A0A1ZEB3</accession>
<comment type="caution">
    <text evidence="1">The sequence shown here is derived from an EMBL/GenBank/DDBJ whole genome shotgun (WGS) entry which is preliminary data.</text>
</comment>
<dbReference type="AlphaFoldDB" id="A0A0A1ZEB3"/>
<evidence type="ECO:0000313" key="1">
    <source>
        <dbReference type="EMBL" id="KGF86603.1"/>
    </source>
</evidence>
<protein>
    <submittedName>
        <fullName evidence="1">Uncharacterized protein</fullName>
    </submittedName>
</protein>
<dbReference type="EMBL" id="JNAH01000007">
    <property type="protein sequence ID" value="KGF86603.1"/>
    <property type="molecule type" value="Genomic_DNA"/>
</dbReference>
<evidence type="ECO:0000313" key="2">
    <source>
        <dbReference type="Proteomes" id="UP000030598"/>
    </source>
</evidence>
<dbReference type="STRING" id="59925.EU91_1365"/>
<dbReference type="Proteomes" id="UP000030598">
    <property type="component" value="Unassembled WGS sequence"/>
</dbReference>
<name>A0A0A1ZEB3_PROMR</name>
<sequence length="43" mass="5135">MELIKKRGIIPSFFIKKYDNVKCISFSDSRLLKENYFDAFTID</sequence>